<dbReference type="Proteomes" id="UP001488838">
    <property type="component" value="Unassembled WGS sequence"/>
</dbReference>
<evidence type="ECO:0000313" key="1">
    <source>
        <dbReference type="EMBL" id="KAK7822465.1"/>
    </source>
</evidence>
<dbReference type="AlphaFoldDB" id="A0AAW0J6Q6"/>
<proteinExistence type="predicted"/>
<gene>
    <name evidence="1" type="ORF">U0070_001632</name>
</gene>
<accession>A0AAW0J6Q6</accession>
<dbReference type="EMBL" id="JBBHLL010000058">
    <property type="protein sequence ID" value="KAK7822465.1"/>
    <property type="molecule type" value="Genomic_DNA"/>
</dbReference>
<name>A0AAW0J6Q6_MYOGA</name>
<protein>
    <submittedName>
        <fullName evidence="1">Uncharacterized protein</fullName>
    </submittedName>
</protein>
<feature type="non-terminal residue" evidence="1">
    <location>
        <position position="130"/>
    </location>
</feature>
<sequence length="130" mass="14260">MNELLVSVLGAAKSIYSWDALFAQGGGTSLAAPNPTAGADSMVREQVHRLQTCWSINCGHCWYHCTAWPLGPQSMDRETLAHTKQNHQQKHRPKQFLSTAGSWHEQGLLGVTAGVLRLQKRSAKASLIPQ</sequence>
<comment type="caution">
    <text evidence="1">The sequence shown here is derived from an EMBL/GenBank/DDBJ whole genome shotgun (WGS) entry which is preliminary data.</text>
</comment>
<keyword evidence="2" id="KW-1185">Reference proteome</keyword>
<reference evidence="1 2" key="1">
    <citation type="journal article" date="2023" name="bioRxiv">
        <title>Conserved and derived expression patterns and positive selection on dental genes reveal complex evolutionary context of ever-growing rodent molars.</title>
        <authorList>
            <person name="Calamari Z.T."/>
            <person name="Song A."/>
            <person name="Cohen E."/>
            <person name="Akter M."/>
            <person name="Roy R.D."/>
            <person name="Hallikas O."/>
            <person name="Christensen M.M."/>
            <person name="Li P."/>
            <person name="Marangoni P."/>
            <person name="Jernvall J."/>
            <person name="Klein O.D."/>
        </authorList>
    </citation>
    <scope>NUCLEOTIDE SEQUENCE [LARGE SCALE GENOMIC DNA]</scope>
    <source>
        <strain evidence="1">V071</strain>
    </source>
</reference>
<organism evidence="1 2">
    <name type="scientific">Myodes glareolus</name>
    <name type="common">Bank vole</name>
    <name type="synonym">Clethrionomys glareolus</name>
    <dbReference type="NCBI Taxonomy" id="447135"/>
    <lineage>
        <taxon>Eukaryota</taxon>
        <taxon>Metazoa</taxon>
        <taxon>Chordata</taxon>
        <taxon>Craniata</taxon>
        <taxon>Vertebrata</taxon>
        <taxon>Euteleostomi</taxon>
        <taxon>Mammalia</taxon>
        <taxon>Eutheria</taxon>
        <taxon>Euarchontoglires</taxon>
        <taxon>Glires</taxon>
        <taxon>Rodentia</taxon>
        <taxon>Myomorpha</taxon>
        <taxon>Muroidea</taxon>
        <taxon>Cricetidae</taxon>
        <taxon>Arvicolinae</taxon>
        <taxon>Myodes</taxon>
    </lineage>
</organism>
<evidence type="ECO:0000313" key="2">
    <source>
        <dbReference type="Proteomes" id="UP001488838"/>
    </source>
</evidence>